<sequence length="238" mass="26839">MVTMKIPKRRWLIPAASAGALLALSGCIPSTYGNSVYAPLDLAASPVPVLEPGKTWYLSQTYDPAEWRVLLVEFRKRPRDPANPTPEERTWRLVTQRVSQVYDGQTVWRAPAEVFREKLEQGNYASLPSPGPTRERVFSLPFFEASTLSAPPGWRAGLQTPLGTLEPLGREVWFEEEPEGTYRFTQTRFRSTVRPVFVLDIPPGTPPGAYRARLEVRNTFSQRSLVIDLPVRVASRTQ</sequence>
<dbReference type="AlphaFoldDB" id="A0A399F3K0"/>
<comment type="caution">
    <text evidence="1">The sequence shown here is derived from an EMBL/GenBank/DDBJ whole genome shotgun (WGS) entry which is preliminary data.</text>
</comment>
<evidence type="ECO:0000313" key="1">
    <source>
        <dbReference type="EMBL" id="RIH90365.1"/>
    </source>
</evidence>
<name>A0A399F3K0_9DEIN</name>
<keyword evidence="2" id="KW-1185">Reference proteome</keyword>
<dbReference type="PROSITE" id="PS51257">
    <property type="entry name" value="PROKAR_LIPOPROTEIN"/>
    <property type="match status" value="1"/>
</dbReference>
<reference evidence="1 2" key="1">
    <citation type="submission" date="2018-08" db="EMBL/GenBank/DDBJ databases">
        <title>Meiothermus terrae DSM 26712 genome sequencing project.</title>
        <authorList>
            <person name="Da Costa M.S."/>
            <person name="Albuquerque L."/>
            <person name="Raposo P."/>
            <person name="Froufe H.J.C."/>
            <person name="Barroso C.S."/>
            <person name="Egas C."/>
        </authorList>
    </citation>
    <scope>NUCLEOTIDE SEQUENCE [LARGE SCALE GENOMIC DNA]</scope>
    <source>
        <strain evidence="1 2">DSM 26712</strain>
    </source>
</reference>
<gene>
    <name evidence="1" type="ORF">Mterra_00514</name>
</gene>
<evidence type="ECO:0000313" key="2">
    <source>
        <dbReference type="Proteomes" id="UP000265715"/>
    </source>
</evidence>
<dbReference type="EMBL" id="QXDL01000011">
    <property type="protein sequence ID" value="RIH90365.1"/>
    <property type="molecule type" value="Genomic_DNA"/>
</dbReference>
<accession>A0A399F3K0</accession>
<protein>
    <submittedName>
        <fullName evidence="1">Uncharacterized protein</fullName>
    </submittedName>
</protein>
<dbReference type="Proteomes" id="UP000265715">
    <property type="component" value="Unassembled WGS sequence"/>
</dbReference>
<organism evidence="1 2">
    <name type="scientific">Calidithermus terrae</name>
    <dbReference type="NCBI Taxonomy" id="1408545"/>
    <lineage>
        <taxon>Bacteria</taxon>
        <taxon>Thermotogati</taxon>
        <taxon>Deinococcota</taxon>
        <taxon>Deinococci</taxon>
        <taxon>Thermales</taxon>
        <taxon>Thermaceae</taxon>
        <taxon>Calidithermus</taxon>
    </lineage>
</organism>
<proteinExistence type="predicted"/>